<protein>
    <submittedName>
        <fullName evidence="4">PilX N-terminal domain-containing pilus assembly protein</fullName>
    </submittedName>
</protein>
<dbReference type="InterPro" id="IPR025746">
    <property type="entry name" value="PilX_N_dom"/>
</dbReference>
<evidence type="ECO:0000313" key="5">
    <source>
        <dbReference type="Proteomes" id="UP001596036"/>
    </source>
</evidence>
<accession>A0ABW0SK61</accession>
<keyword evidence="1" id="KW-1133">Transmembrane helix</keyword>
<dbReference type="Pfam" id="PF14341">
    <property type="entry name" value="PilX_N"/>
    <property type="match status" value="1"/>
</dbReference>
<evidence type="ECO:0000313" key="4">
    <source>
        <dbReference type="EMBL" id="MFC5569443.1"/>
    </source>
</evidence>
<feature type="domain" description="PilX/PilW C-terminal" evidence="2">
    <location>
        <begin position="83"/>
        <end position="176"/>
    </location>
</feature>
<evidence type="ECO:0000259" key="2">
    <source>
        <dbReference type="Pfam" id="PF13681"/>
    </source>
</evidence>
<keyword evidence="1" id="KW-0472">Membrane</keyword>
<dbReference type="Pfam" id="PF13681">
    <property type="entry name" value="PilX"/>
    <property type="match status" value="1"/>
</dbReference>
<dbReference type="InterPro" id="IPR025205">
    <property type="entry name" value="PilX/PilW_C"/>
</dbReference>
<evidence type="ECO:0000259" key="3">
    <source>
        <dbReference type="Pfam" id="PF14341"/>
    </source>
</evidence>
<reference evidence="5" key="1">
    <citation type="journal article" date="2019" name="Int. J. Syst. Evol. Microbiol.">
        <title>The Global Catalogue of Microorganisms (GCM) 10K type strain sequencing project: providing services to taxonomists for standard genome sequencing and annotation.</title>
        <authorList>
            <consortium name="The Broad Institute Genomics Platform"/>
            <consortium name="The Broad Institute Genome Sequencing Center for Infectious Disease"/>
            <person name="Wu L."/>
            <person name="Ma J."/>
        </authorList>
    </citation>
    <scope>NUCLEOTIDE SEQUENCE [LARGE SCALE GENOMIC DNA]</scope>
    <source>
        <strain evidence="5">KACC 11407</strain>
    </source>
</reference>
<feature type="transmembrane region" description="Helical" evidence="1">
    <location>
        <begin position="15"/>
        <end position="36"/>
    </location>
</feature>
<keyword evidence="5" id="KW-1185">Reference proteome</keyword>
<keyword evidence="1" id="KW-0812">Transmembrane</keyword>
<comment type="caution">
    <text evidence="4">The sequence shown here is derived from an EMBL/GenBank/DDBJ whole genome shotgun (WGS) entry which is preliminary data.</text>
</comment>
<evidence type="ECO:0000256" key="1">
    <source>
        <dbReference type="SAM" id="Phobius"/>
    </source>
</evidence>
<sequence length="178" mass="18871">MRPTPITSPSRQRGAATLITVLILLLVIALLGLASLRGTLMEERMSSSVRDRGLSFQAAEAALREGELLASTKPALPASGCSKGLCAKPDPTAAPVWEDEAVWTDAPETLVNLGTETARPKFIVELLANNVPPRGSCTTEHVIGESACSGTESRYRITALSRANGRAEVMLQSIYAVP</sequence>
<gene>
    <name evidence="4" type="ORF">ACFPN1_05100</name>
</gene>
<dbReference type="Proteomes" id="UP001596036">
    <property type="component" value="Unassembled WGS sequence"/>
</dbReference>
<dbReference type="EMBL" id="JBHSNM010000001">
    <property type="protein sequence ID" value="MFC5569443.1"/>
    <property type="molecule type" value="Genomic_DNA"/>
</dbReference>
<organism evidence="4 5">
    <name type="scientific">Lysobacter yangpyeongensis</name>
    <dbReference type="NCBI Taxonomy" id="346182"/>
    <lineage>
        <taxon>Bacteria</taxon>
        <taxon>Pseudomonadati</taxon>
        <taxon>Pseudomonadota</taxon>
        <taxon>Gammaproteobacteria</taxon>
        <taxon>Lysobacterales</taxon>
        <taxon>Lysobacteraceae</taxon>
        <taxon>Lysobacter</taxon>
    </lineage>
</organism>
<feature type="domain" description="Type 4 fimbrial biogenesis protein PilX N-terminal" evidence="3">
    <location>
        <begin position="13"/>
        <end position="64"/>
    </location>
</feature>
<proteinExistence type="predicted"/>
<name>A0ABW0SK61_9GAMM</name>